<keyword evidence="2" id="KW-1185">Reference proteome</keyword>
<gene>
    <name evidence="1" type="ORF">MNOR_LOCUS25881</name>
</gene>
<dbReference type="AlphaFoldDB" id="A0AAV2RJ24"/>
<protein>
    <submittedName>
        <fullName evidence="1">Uncharacterized protein</fullName>
    </submittedName>
</protein>
<evidence type="ECO:0000313" key="2">
    <source>
        <dbReference type="Proteomes" id="UP001497623"/>
    </source>
</evidence>
<dbReference type="Proteomes" id="UP001497623">
    <property type="component" value="Unassembled WGS sequence"/>
</dbReference>
<organism evidence="1 2">
    <name type="scientific">Meganyctiphanes norvegica</name>
    <name type="common">Northern krill</name>
    <name type="synonym">Thysanopoda norvegica</name>
    <dbReference type="NCBI Taxonomy" id="48144"/>
    <lineage>
        <taxon>Eukaryota</taxon>
        <taxon>Metazoa</taxon>
        <taxon>Ecdysozoa</taxon>
        <taxon>Arthropoda</taxon>
        <taxon>Crustacea</taxon>
        <taxon>Multicrustacea</taxon>
        <taxon>Malacostraca</taxon>
        <taxon>Eumalacostraca</taxon>
        <taxon>Eucarida</taxon>
        <taxon>Euphausiacea</taxon>
        <taxon>Euphausiidae</taxon>
        <taxon>Meganyctiphanes</taxon>
    </lineage>
</organism>
<reference evidence="1 2" key="1">
    <citation type="submission" date="2024-05" db="EMBL/GenBank/DDBJ databases">
        <authorList>
            <person name="Wallberg A."/>
        </authorList>
    </citation>
    <scope>NUCLEOTIDE SEQUENCE [LARGE SCALE GENOMIC DNA]</scope>
</reference>
<dbReference type="EMBL" id="CAXKWB010025183">
    <property type="protein sequence ID" value="CAL4127539.1"/>
    <property type="molecule type" value="Genomic_DNA"/>
</dbReference>
<accession>A0AAV2RJ24</accession>
<name>A0AAV2RJ24_MEGNR</name>
<comment type="caution">
    <text evidence="1">The sequence shown here is derived from an EMBL/GenBank/DDBJ whole genome shotgun (WGS) entry which is preliminary data.</text>
</comment>
<evidence type="ECO:0000313" key="1">
    <source>
        <dbReference type="EMBL" id="CAL4127539.1"/>
    </source>
</evidence>
<sequence length="175" mass="19159">MCAFWNKLKSNNHVNINSKLKAKDFADFYSSTMTDSNDLTAEQAKLSQSVRIKASALSCICPNTGESILLNNINHTIKTEMCLGCGHTGKQIDLITPDLCISELSVTNAIKSLKKSPSSGRDGITVSHLFHALSEPLIKVLCELYSAIITTSTIPDIFEVGIIIPILKKIYTRSK</sequence>
<proteinExistence type="predicted"/>